<dbReference type="AlphaFoldDB" id="A0A1S8LPT1"/>
<dbReference type="InterPro" id="IPR050248">
    <property type="entry name" value="Polysacc_deacetylase_ArnD"/>
</dbReference>
<dbReference type="PANTHER" id="PTHR10587">
    <property type="entry name" value="GLYCOSYL TRANSFERASE-RELATED"/>
    <property type="match status" value="1"/>
</dbReference>
<dbReference type="Proteomes" id="UP000190951">
    <property type="component" value="Chromosome"/>
</dbReference>
<dbReference type="Gene3D" id="3.20.20.370">
    <property type="entry name" value="Glycoside hydrolase/deacetylase"/>
    <property type="match status" value="1"/>
</dbReference>
<dbReference type="GO" id="GO:0016810">
    <property type="term" value="F:hydrolase activity, acting on carbon-nitrogen (but not peptide) bonds"/>
    <property type="evidence" value="ECO:0007669"/>
    <property type="project" value="InterPro"/>
</dbReference>
<dbReference type="SUPFAM" id="SSF88713">
    <property type="entry name" value="Glycoside hydrolase/deacetylase"/>
    <property type="match status" value="1"/>
</dbReference>
<proteinExistence type="predicted"/>
<dbReference type="Pfam" id="PF01522">
    <property type="entry name" value="Polysacc_deac_1"/>
    <property type="match status" value="1"/>
</dbReference>
<dbReference type="InterPro" id="IPR002509">
    <property type="entry name" value="NODB_dom"/>
</dbReference>
<protein>
    <submittedName>
        <fullName evidence="1">Uncharacterized protein</fullName>
    </submittedName>
</protein>
<keyword evidence="2" id="KW-1185">Reference proteome</keyword>
<dbReference type="PROSITE" id="PS51677">
    <property type="entry name" value="NODB"/>
    <property type="match status" value="1"/>
</dbReference>
<dbReference type="CDD" id="cd10944">
    <property type="entry name" value="CE4_SmPgdA_like"/>
    <property type="match status" value="1"/>
</dbReference>
<dbReference type="EMBL" id="CP096983">
    <property type="protein sequence ID" value="URZ10876.1"/>
    <property type="molecule type" value="Genomic_DNA"/>
</dbReference>
<dbReference type="STRING" id="84029.CROST_10060"/>
<dbReference type="RefSeq" id="WP_077835797.1">
    <property type="nucleotide sequence ID" value="NZ_CP096983.1"/>
</dbReference>
<accession>A0A1S8LPT1</accession>
<sequence>MEKNKIYLVLKRSAVLISITLIILGIIYIAKTNLLLSHTKISKATNAKAPISNRLKNSKIQKIAYLTFEDGPSPDVTPHILDILKTYDAKATFFVTGKNSIINKLTLVKEAQSGNTIAIKSFDNNTKKIYSSPSSYINDINECTDILNAIIGNGKFNSKLVRFPGGSTMVDKNFTKFIKKGGYNFIDWNIDSKDAIKTKHKLPTDIVNTVKASCKNNNSLIILLHDTSSNEATSQALPEIIQFLKSQNYALKALQ</sequence>
<organism evidence="1 2">
    <name type="scientific">Clostridium felsineum</name>
    <dbReference type="NCBI Taxonomy" id="36839"/>
    <lineage>
        <taxon>Bacteria</taxon>
        <taxon>Bacillati</taxon>
        <taxon>Bacillota</taxon>
        <taxon>Clostridia</taxon>
        <taxon>Eubacteriales</taxon>
        <taxon>Clostridiaceae</taxon>
        <taxon>Clostridium</taxon>
    </lineage>
</organism>
<evidence type="ECO:0000313" key="2">
    <source>
        <dbReference type="Proteomes" id="UP000190951"/>
    </source>
</evidence>
<dbReference type="InterPro" id="IPR011330">
    <property type="entry name" value="Glyco_hydro/deAcase_b/a-brl"/>
</dbReference>
<dbReference type="KEGG" id="crw:CROST_015910"/>
<gene>
    <name evidence="1" type="ORF">CROST_015910</name>
</gene>
<name>A0A1S8LPT1_9CLOT</name>
<dbReference type="GO" id="GO:0005975">
    <property type="term" value="P:carbohydrate metabolic process"/>
    <property type="evidence" value="ECO:0007669"/>
    <property type="project" value="InterPro"/>
</dbReference>
<reference evidence="1 2" key="1">
    <citation type="submission" date="2022-04" db="EMBL/GenBank/DDBJ databases">
        <title>Genome sequence of C. roseum typestrain.</title>
        <authorList>
            <person name="Poehlein A."/>
            <person name="Schoch T."/>
            <person name="Duerre P."/>
            <person name="Daniel R."/>
        </authorList>
    </citation>
    <scope>NUCLEOTIDE SEQUENCE [LARGE SCALE GENOMIC DNA]</scope>
    <source>
        <strain evidence="1 2">DSM 7320</strain>
    </source>
</reference>
<evidence type="ECO:0000313" key="1">
    <source>
        <dbReference type="EMBL" id="URZ10876.1"/>
    </source>
</evidence>
<dbReference type="PANTHER" id="PTHR10587:SF125">
    <property type="entry name" value="POLYSACCHARIDE DEACETYLASE YHEN-RELATED"/>
    <property type="match status" value="1"/>
</dbReference>